<reference evidence="1 2" key="1">
    <citation type="submission" date="2016-04" db="EMBL/GenBank/DDBJ databases">
        <title>A degradative enzymes factory behind the ericoid mycorrhizal symbiosis.</title>
        <authorList>
            <consortium name="DOE Joint Genome Institute"/>
            <person name="Martino E."/>
            <person name="Morin E."/>
            <person name="Grelet G."/>
            <person name="Kuo A."/>
            <person name="Kohler A."/>
            <person name="Daghino S."/>
            <person name="Barry K."/>
            <person name="Choi C."/>
            <person name="Cichocki N."/>
            <person name="Clum A."/>
            <person name="Copeland A."/>
            <person name="Hainaut M."/>
            <person name="Haridas S."/>
            <person name="Labutti K."/>
            <person name="Lindquist E."/>
            <person name="Lipzen A."/>
            <person name="Khouja H.-R."/>
            <person name="Murat C."/>
            <person name="Ohm R."/>
            <person name="Olson A."/>
            <person name="Spatafora J."/>
            <person name="Veneault-Fourrey C."/>
            <person name="Henrissat B."/>
            <person name="Grigoriev I."/>
            <person name="Martin F."/>
            <person name="Perotto S."/>
        </authorList>
    </citation>
    <scope>NUCLEOTIDE SEQUENCE [LARGE SCALE GENOMIC DNA]</scope>
    <source>
        <strain evidence="1 2">F</strain>
    </source>
</reference>
<dbReference type="STRING" id="1149755.A0A2J6RK93"/>
<dbReference type="AlphaFoldDB" id="A0A2J6RK93"/>
<dbReference type="GO" id="GO:0051865">
    <property type="term" value="P:protein autoubiquitination"/>
    <property type="evidence" value="ECO:0007669"/>
    <property type="project" value="TreeGrafter"/>
</dbReference>
<organism evidence="1 2">
    <name type="scientific">Hyaloscypha variabilis (strain UAMH 11265 / GT02V1 / F)</name>
    <name type="common">Meliniomyces variabilis</name>
    <dbReference type="NCBI Taxonomy" id="1149755"/>
    <lineage>
        <taxon>Eukaryota</taxon>
        <taxon>Fungi</taxon>
        <taxon>Dikarya</taxon>
        <taxon>Ascomycota</taxon>
        <taxon>Pezizomycotina</taxon>
        <taxon>Leotiomycetes</taxon>
        <taxon>Helotiales</taxon>
        <taxon>Hyaloscyphaceae</taxon>
        <taxon>Hyaloscypha</taxon>
        <taxon>Hyaloscypha variabilis</taxon>
    </lineage>
</organism>
<name>A0A2J6RK93_HYAVF</name>
<dbReference type="Pfam" id="PF09814">
    <property type="entry name" value="HECT_2"/>
    <property type="match status" value="1"/>
</dbReference>
<protein>
    <recommendedName>
        <fullName evidence="3">Ubiquitin-conjugating enzyme E2C-binding protein</fullName>
    </recommendedName>
</protein>
<dbReference type="Proteomes" id="UP000235786">
    <property type="component" value="Unassembled WGS sequence"/>
</dbReference>
<evidence type="ECO:0000313" key="1">
    <source>
        <dbReference type="EMBL" id="PMD38936.1"/>
    </source>
</evidence>
<dbReference type="GO" id="GO:0000209">
    <property type="term" value="P:protein polyubiquitination"/>
    <property type="evidence" value="ECO:0007669"/>
    <property type="project" value="TreeGrafter"/>
</dbReference>
<dbReference type="InterPro" id="IPR019193">
    <property type="entry name" value="UBQ-conj_enz_E2-bd_prot"/>
</dbReference>
<evidence type="ECO:0000313" key="2">
    <source>
        <dbReference type="Proteomes" id="UP000235786"/>
    </source>
</evidence>
<accession>A0A2J6RK93</accession>
<dbReference type="OrthoDB" id="66510at2759"/>
<dbReference type="GO" id="GO:0031624">
    <property type="term" value="F:ubiquitin conjugating enzyme binding"/>
    <property type="evidence" value="ECO:0007669"/>
    <property type="project" value="TreeGrafter"/>
</dbReference>
<dbReference type="PANTHER" id="PTHR31531:SF2">
    <property type="entry name" value="E3 UBIQUITIN-PROTEIN LIGASE E3D"/>
    <property type="match status" value="1"/>
</dbReference>
<dbReference type="GO" id="GO:0043161">
    <property type="term" value="P:proteasome-mediated ubiquitin-dependent protein catabolic process"/>
    <property type="evidence" value="ECO:0007669"/>
    <property type="project" value="TreeGrafter"/>
</dbReference>
<proteinExistence type="predicted"/>
<dbReference type="GO" id="GO:0005829">
    <property type="term" value="C:cytosol"/>
    <property type="evidence" value="ECO:0007669"/>
    <property type="project" value="TreeGrafter"/>
</dbReference>
<dbReference type="GO" id="GO:0030332">
    <property type="term" value="F:cyclin binding"/>
    <property type="evidence" value="ECO:0007669"/>
    <property type="project" value="TreeGrafter"/>
</dbReference>
<gene>
    <name evidence="1" type="ORF">L207DRAFT_513425</name>
</gene>
<dbReference type="EMBL" id="KZ613947">
    <property type="protein sequence ID" value="PMD38936.1"/>
    <property type="molecule type" value="Genomic_DNA"/>
</dbReference>
<dbReference type="PANTHER" id="PTHR31531">
    <property type="entry name" value="E3 UBIQUITIN-PROTEIN LIGASE E3D FAMILY MEMBER"/>
    <property type="match status" value="1"/>
</dbReference>
<keyword evidence="2" id="KW-1185">Reference proteome</keyword>
<dbReference type="GO" id="GO:0006513">
    <property type="term" value="P:protein monoubiquitination"/>
    <property type="evidence" value="ECO:0007669"/>
    <property type="project" value="TreeGrafter"/>
</dbReference>
<sequence>MPSSNPLMYAELLSNIRQISVILALDTPCDLSTQVELSPDGWRFILHHDGRASSLTLPGQVPCKFQLQHPVLGTKELTWRLPLAGTPSQQSMDSMQGNCAPWAAKFLGPETEFTCRACSAVIVGRGRIAAWRDLPSENWAEMMDFWHCHKPDLPGGQVEQSAVNKGFGANTRFTPTPGSGFVDLSTFLLADIDCQNTQTGSSSEEVPRHQNISCKVCHSFIGYIDHQSIGTRLYKWQLQSSQISQPLLRGISPGLSTSPSLATIIAAQLAASMQSQGLSRFVLLPARWMPTLRETTQQFPYLSHSRNGSFHGTPTSASTFSSVSMNLDGMNFTVDGTVGGDQLRGSCCFTCLNLWILTPSLRFSRNATLTDSTGGSLTSLLVSEYKSGTPAMKVFWKTLTVEAAEKLAGSNSVEEMYLPFEAIYGIKSRLQSTSLFLPPSARKFQNWDVGLLERYEE</sequence>
<dbReference type="GO" id="GO:0005634">
    <property type="term" value="C:nucleus"/>
    <property type="evidence" value="ECO:0007669"/>
    <property type="project" value="TreeGrafter"/>
</dbReference>
<dbReference type="GO" id="GO:0000151">
    <property type="term" value="C:ubiquitin ligase complex"/>
    <property type="evidence" value="ECO:0007669"/>
    <property type="project" value="TreeGrafter"/>
</dbReference>
<dbReference type="GO" id="GO:0061630">
    <property type="term" value="F:ubiquitin protein ligase activity"/>
    <property type="evidence" value="ECO:0007669"/>
    <property type="project" value="TreeGrafter"/>
</dbReference>
<evidence type="ECO:0008006" key="3">
    <source>
        <dbReference type="Google" id="ProtNLM"/>
    </source>
</evidence>